<evidence type="ECO:0000313" key="2">
    <source>
        <dbReference type="EMBL" id="KAG7563983.1"/>
    </source>
</evidence>
<keyword evidence="1" id="KW-0503">Monooxygenase</keyword>
<keyword evidence="1" id="KW-0408">Iron</keyword>
<dbReference type="InterPro" id="IPR017972">
    <property type="entry name" value="Cyt_P450_CS"/>
</dbReference>
<gene>
    <name evidence="2" type="ORF">ISN44_As10g007390</name>
</gene>
<dbReference type="OrthoDB" id="2789670at2759"/>
<evidence type="ECO:0000313" key="3">
    <source>
        <dbReference type="Proteomes" id="UP000694251"/>
    </source>
</evidence>
<sequence>MYFKLNTIKVVLKALTLEEIETIRPCFGKLLDVYSKPVFSGKLAHFLLTRQLNVVSETNPNECGVKRAHTVGGDGLGAQRGRYDLLVGGKELVNSSKTFMVFGSGLRSCAGAEFARLQLSIFLHHLVANYDFSMAHDCEITRKPLVCCPNGVSISTSHILPPSDSEIVIHKPTEIISLDLST</sequence>
<keyword evidence="1" id="KW-0349">Heme</keyword>
<dbReference type="GO" id="GO:0004497">
    <property type="term" value="F:monooxygenase activity"/>
    <property type="evidence" value="ECO:0007669"/>
    <property type="project" value="UniProtKB-KW"/>
</dbReference>
<protein>
    <submittedName>
        <fullName evidence="2">Cytochrome P450</fullName>
    </submittedName>
</protein>
<organism evidence="2 3">
    <name type="scientific">Arabidopsis suecica</name>
    <name type="common">Swedish thale-cress</name>
    <name type="synonym">Cardaminopsis suecica</name>
    <dbReference type="NCBI Taxonomy" id="45249"/>
    <lineage>
        <taxon>Eukaryota</taxon>
        <taxon>Viridiplantae</taxon>
        <taxon>Streptophyta</taxon>
        <taxon>Embryophyta</taxon>
        <taxon>Tracheophyta</taxon>
        <taxon>Spermatophyta</taxon>
        <taxon>Magnoliopsida</taxon>
        <taxon>eudicotyledons</taxon>
        <taxon>Gunneridae</taxon>
        <taxon>Pentapetalae</taxon>
        <taxon>rosids</taxon>
        <taxon>malvids</taxon>
        <taxon>Brassicales</taxon>
        <taxon>Brassicaceae</taxon>
        <taxon>Camelineae</taxon>
        <taxon>Arabidopsis</taxon>
    </lineage>
</organism>
<dbReference type="GO" id="GO:0016705">
    <property type="term" value="F:oxidoreductase activity, acting on paired donors, with incorporation or reduction of molecular oxygen"/>
    <property type="evidence" value="ECO:0007669"/>
    <property type="project" value="InterPro"/>
</dbReference>
<keyword evidence="1" id="KW-0560">Oxidoreductase</keyword>
<keyword evidence="1" id="KW-0479">Metal-binding</keyword>
<dbReference type="AlphaFoldDB" id="A0A8T1ZTB8"/>
<evidence type="ECO:0000256" key="1">
    <source>
        <dbReference type="RuleBase" id="RU000461"/>
    </source>
</evidence>
<comment type="similarity">
    <text evidence="1">Belongs to the cytochrome P450 family.</text>
</comment>
<dbReference type="GO" id="GO:0005506">
    <property type="term" value="F:iron ion binding"/>
    <property type="evidence" value="ECO:0007669"/>
    <property type="project" value="InterPro"/>
</dbReference>
<comment type="caution">
    <text evidence="2">The sequence shown here is derived from an EMBL/GenBank/DDBJ whole genome shotgun (WGS) entry which is preliminary data.</text>
</comment>
<dbReference type="InterPro" id="IPR001128">
    <property type="entry name" value="Cyt_P450"/>
</dbReference>
<proteinExistence type="inferred from homology"/>
<dbReference type="Pfam" id="PF00067">
    <property type="entry name" value="p450"/>
    <property type="match status" value="1"/>
</dbReference>
<accession>A0A8T1ZTB8</accession>
<reference evidence="2 3" key="1">
    <citation type="submission" date="2020-12" db="EMBL/GenBank/DDBJ databases">
        <title>Concerted genomic and epigenomic changes stabilize Arabidopsis allopolyploids.</title>
        <authorList>
            <person name="Chen Z."/>
        </authorList>
    </citation>
    <scope>NUCLEOTIDE SEQUENCE [LARGE SCALE GENOMIC DNA]</scope>
    <source>
        <strain evidence="2">As9502</strain>
        <tissue evidence="2">Leaf</tissue>
    </source>
</reference>
<dbReference type="Proteomes" id="UP000694251">
    <property type="component" value="Chromosome 10"/>
</dbReference>
<dbReference type="GO" id="GO:0020037">
    <property type="term" value="F:heme binding"/>
    <property type="evidence" value="ECO:0007669"/>
    <property type="project" value="InterPro"/>
</dbReference>
<keyword evidence="3" id="KW-1185">Reference proteome</keyword>
<dbReference type="EMBL" id="JAEFBJ010000010">
    <property type="protein sequence ID" value="KAG7563983.1"/>
    <property type="molecule type" value="Genomic_DNA"/>
</dbReference>
<name>A0A8T1ZTB8_ARASU</name>
<dbReference type="PROSITE" id="PS00086">
    <property type="entry name" value="CYTOCHROME_P450"/>
    <property type="match status" value="1"/>
</dbReference>